<comment type="catalytic activity">
    <reaction evidence="6">
        <text>L-lysyl-[protein] + 3 S-adenosyl-L-methionine = N(6),N(6),N(6)-trimethyl-L-lysyl-[protein] + 3 S-adenosyl-L-homocysteine + 3 H(+)</text>
        <dbReference type="Rhea" id="RHEA:54192"/>
        <dbReference type="Rhea" id="RHEA-COMP:9752"/>
        <dbReference type="Rhea" id="RHEA-COMP:13826"/>
        <dbReference type="ChEBI" id="CHEBI:15378"/>
        <dbReference type="ChEBI" id="CHEBI:29969"/>
        <dbReference type="ChEBI" id="CHEBI:57856"/>
        <dbReference type="ChEBI" id="CHEBI:59789"/>
        <dbReference type="ChEBI" id="CHEBI:61961"/>
    </reaction>
</comment>
<keyword evidence="7" id="KW-0687">Ribonucleoprotein</keyword>
<sequence>MESYLLLKFTLDRKFDDFIQSNIYNFENIGFEVDDPIEKQNLLLELPEWEISDIKVVDNGTISYGVYFEESDLGKSELERLRTFLTENIENFKSEELFIDNSNWEEEWKKSYKSFNIGNKIFIKPSWEERPETERIVIEIDPKMAFGTGTHETTSMCMEYVEDDDFTGKNILDMGCGSGILSILAKKLNANQVDACDIDEIAIYSTNENSVINNVELNAFVSDLFSNVKNKYDFIFANILAEIIVVMIDDVDKYLNENGILILSGIIKEKEQLVKEKLEATGFKVIDTKYKNDWVLISAGRKNA</sequence>
<dbReference type="InterPro" id="IPR004498">
    <property type="entry name" value="Ribosomal_PrmA_MeTrfase"/>
</dbReference>
<dbReference type="GO" id="GO:0008276">
    <property type="term" value="F:protein methyltransferase activity"/>
    <property type="evidence" value="ECO:0007669"/>
    <property type="project" value="UniProtKB-UniRule"/>
</dbReference>
<dbReference type="RefSeq" id="WP_134743944.1">
    <property type="nucleotide sequence ID" value="NZ_JBFNGE010000015.1"/>
</dbReference>
<dbReference type="PANTHER" id="PTHR43648">
    <property type="entry name" value="ELECTRON TRANSFER FLAVOPROTEIN BETA SUBUNIT LYSINE METHYLTRANSFERASE"/>
    <property type="match status" value="1"/>
</dbReference>
<keyword evidence="3 6" id="KW-0489">Methyltransferase</keyword>
<organism evidence="7 8">
    <name type="scientific">Helcococcus ovis</name>
    <dbReference type="NCBI Taxonomy" id="72026"/>
    <lineage>
        <taxon>Bacteria</taxon>
        <taxon>Bacillati</taxon>
        <taxon>Bacillota</taxon>
        <taxon>Tissierellia</taxon>
        <taxon>Tissierellales</taxon>
        <taxon>Peptoniphilaceae</taxon>
        <taxon>Helcococcus</taxon>
    </lineage>
</organism>
<dbReference type="GO" id="GO:0005840">
    <property type="term" value="C:ribosome"/>
    <property type="evidence" value="ECO:0007669"/>
    <property type="project" value="UniProtKB-KW"/>
</dbReference>
<evidence type="ECO:0000313" key="7">
    <source>
        <dbReference type="EMBL" id="TFF65067.1"/>
    </source>
</evidence>
<dbReference type="InterPro" id="IPR050078">
    <property type="entry name" value="Ribosomal_L11_MeTrfase_PrmA"/>
</dbReference>
<dbReference type="NCBIfam" id="TIGR00406">
    <property type="entry name" value="prmA"/>
    <property type="match status" value="1"/>
</dbReference>
<feature type="binding site" evidence="6">
    <location>
        <position position="154"/>
    </location>
    <ligand>
        <name>S-adenosyl-L-methionine</name>
        <dbReference type="ChEBI" id="CHEBI:59789"/>
    </ligand>
</feature>
<evidence type="ECO:0000256" key="3">
    <source>
        <dbReference type="ARBA" id="ARBA00022603"/>
    </source>
</evidence>
<dbReference type="Proteomes" id="UP000297454">
    <property type="component" value="Unassembled WGS sequence"/>
</dbReference>
<keyword evidence="2 6" id="KW-0963">Cytoplasm</keyword>
<dbReference type="EMBL" id="SCFR01000025">
    <property type="protein sequence ID" value="TFF65067.1"/>
    <property type="molecule type" value="Genomic_DNA"/>
</dbReference>
<evidence type="ECO:0000256" key="4">
    <source>
        <dbReference type="ARBA" id="ARBA00022679"/>
    </source>
</evidence>
<dbReference type="NCBIfam" id="NF001785">
    <property type="entry name" value="PRK00517.2-2"/>
    <property type="match status" value="1"/>
</dbReference>
<name>A0A4R9C0A6_9FIRM</name>
<evidence type="ECO:0000256" key="1">
    <source>
        <dbReference type="ARBA" id="ARBA00009741"/>
    </source>
</evidence>
<dbReference type="EC" id="2.1.1.-" evidence="6"/>
<feature type="binding site" evidence="6">
    <location>
        <position position="238"/>
    </location>
    <ligand>
        <name>S-adenosyl-L-methionine</name>
        <dbReference type="ChEBI" id="CHEBI:59789"/>
    </ligand>
</feature>
<dbReference type="SUPFAM" id="SSF53335">
    <property type="entry name" value="S-adenosyl-L-methionine-dependent methyltransferases"/>
    <property type="match status" value="1"/>
</dbReference>
<comment type="function">
    <text evidence="6">Methylates ribosomal protein L11.</text>
</comment>
<keyword evidence="8" id="KW-1185">Reference proteome</keyword>
<comment type="caution">
    <text evidence="7">The sequence shown here is derived from an EMBL/GenBank/DDBJ whole genome shotgun (WGS) entry which is preliminary data.</text>
</comment>
<keyword evidence="7" id="KW-0689">Ribosomal protein</keyword>
<evidence type="ECO:0000256" key="6">
    <source>
        <dbReference type="HAMAP-Rule" id="MF_00735"/>
    </source>
</evidence>
<gene>
    <name evidence="6 7" type="primary">prmA</name>
    <name evidence="7" type="ORF">EQF91_06705</name>
</gene>
<protein>
    <recommendedName>
        <fullName evidence="6">Ribosomal protein L11 methyltransferase</fullName>
        <shortName evidence="6">L11 Mtase</shortName>
        <ecNumber evidence="6">2.1.1.-</ecNumber>
    </recommendedName>
</protein>
<dbReference type="GO" id="GO:0005737">
    <property type="term" value="C:cytoplasm"/>
    <property type="evidence" value="ECO:0007669"/>
    <property type="project" value="UniProtKB-SubCell"/>
</dbReference>
<accession>A0A4R9C0A6</accession>
<dbReference type="Pfam" id="PF06325">
    <property type="entry name" value="PrmA"/>
    <property type="match status" value="1"/>
</dbReference>
<feature type="binding site" evidence="6">
    <location>
        <position position="175"/>
    </location>
    <ligand>
        <name>S-adenosyl-L-methionine</name>
        <dbReference type="ChEBI" id="CHEBI:59789"/>
    </ligand>
</feature>
<keyword evidence="4 6" id="KW-0808">Transferase</keyword>
<keyword evidence="5 6" id="KW-0949">S-adenosyl-L-methionine</keyword>
<dbReference type="GO" id="GO:0032259">
    <property type="term" value="P:methylation"/>
    <property type="evidence" value="ECO:0007669"/>
    <property type="project" value="UniProtKB-KW"/>
</dbReference>
<feature type="binding site" evidence="6">
    <location>
        <position position="197"/>
    </location>
    <ligand>
        <name>S-adenosyl-L-methionine</name>
        <dbReference type="ChEBI" id="CHEBI:59789"/>
    </ligand>
</feature>
<dbReference type="PANTHER" id="PTHR43648:SF1">
    <property type="entry name" value="ELECTRON TRANSFER FLAVOPROTEIN BETA SUBUNIT LYSINE METHYLTRANSFERASE"/>
    <property type="match status" value="1"/>
</dbReference>
<reference evidence="7 8" key="1">
    <citation type="submission" date="2019-01" db="EMBL/GenBank/DDBJ databases">
        <title>Draft Genome Sequences of Helcococcus ovis Strains Isolated from the Uterus and Vagina of Dairy Cows with Metritis.</title>
        <authorList>
            <person name="Cunha F."/>
            <person name="Jeon S.J."/>
            <person name="Kutzer P."/>
            <person name="Galvao K.N."/>
        </authorList>
    </citation>
    <scope>NUCLEOTIDE SEQUENCE [LARGE SCALE GENOMIC DNA]</scope>
    <source>
        <strain evidence="7 8">KG-37</strain>
    </source>
</reference>
<evidence type="ECO:0000313" key="8">
    <source>
        <dbReference type="Proteomes" id="UP000297454"/>
    </source>
</evidence>
<dbReference type="CDD" id="cd02440">
    <property type="entry name" value="AdoMet_MTases"/>
    <property type="match status" value="1"/>
</dbReference>
<dbReference type="PIRSF" id="PIRSF000401">
    <property type="entry name" value="RPL11_MTase"/>
    <property type="match status" value="1"/>
</dbReference>
<evidence type="ECO:0000256" key="5">
    <source>
        <dbReference type="ARBA" id="ARBA00022691"/>
    </source>
</evidence>
<dbReference type="HAMAP" id="MF_00735">
    <property type="entry name" value="Methyltr_PrmA"/>
    <property type="match status" value="1"/>
</dbReference>
<dbReference type="AlphaFoldDB" id="A0A4R9C0A6"/>
<comment type="subcellular location">
    <subcellularLocation>
        <location evidence="6">Cytoplasm</location>
    </subcellularLocation>
</comment>
<comment type="similarity">
    <text evidence="1 6">Belongs to the methyltransferase superfamily. PrmA family.</text>
</comment>
<dbReference type="Gene3D" id="3.40.50.150">
    <property type="entry name" value="Vaccinia Virus protein VP39"/>
    <property type="match status" value="1"/>
</dbReference>
<evidence type="ECO:0000256" key="2">
    <source>
        <dbReference type="ARBA" id="ARBA00022490"/>
    </source>
</evidence>
<proteinExistence type="inferred from homology"/>
<dbReference type="InterPro" id="IPR029063">
    <property type="entry name" value="SAM-dependent_MTases_sf"/>
</dbReference>